<dbReference type="EMBL" id="KC662249">
    <property type="protein sequence ID" value="AGM15549.1"/>
    <property type="molecule type" value="Genomic_DNA"/>
</dbReference>
<gene>
    <name evidence="1" type="ORF">PGCG_00238</name>
</gene>
<sequence>MGSDQIYTKVLLTEKIYVNFSKLNSAIFNHLQSIITHKVEGICIDEGFVKPDSVKLVSHSSGELSADSVLFDIVYECLVANTVESMELDCVVRSITKVGIRTEIDDAISPFVIFIARDHHFESAPYSDVNEGDIVRIRVLGQRYELNNKFISVIAEFLHINNYETSKAGLADVSGDGDKE</sequence>
<proteinExistence type="predicted"/>
<keyword evidence="2" id="KW-1185">Reference proteome</keyword>
<dbReference type="Proteomes" id="UP000204225">
    <property type="component" value="Segment"/>
</dbReference>
<protein>
    <submittedName>
        <fullName evidence="1">DNA-directed RNA polymerase II subunit RPB7</fullName>
    </submittedName>
</protein>
<keyword evidence="1" id="KW-0804">Transcription</keyword>
<organism evidence="1 2">
    <name type="scientific">Phaeocystis globosa virus PgV-16T</name>
    <dbReference type="NCBI Taxonomy" id="3071227"/>
    <lineage>
        <taxon>Viruses</taxon>
        <taxon>Varidnaviria</taxon>
        <taxon>Bamfordvirae</taxon>
        <taxon>Nucleocytoviricota</taxon>
        <taxon>Megaviricetes</taxon>
        <taxon>Imitervirales</taxon>
        <taxon>Mesomimiviridae</taxon>
        <taxon>Tethysvirus</taxon>
        <taxon>Tethysvirus hollandense</taxon>
    </lineage>
</organism>
<evidence type="ECO:0000313" key="2">
    <source>
        <dbReference type="Proteomes" id="UP000204225"/>
    </source>
</evidence>
<name>A0AC59EXC9_9VIRU</name>
<evidence type="ECO:0000313" key="1">
    <source>
        <dbReference type="EMBL" id="AGM15549.1"/>
    </source>
</evidence>
<accession>A0AC59EXC9</accession>
<reference evidence="1 2" key="1">
    <citation type="journal article" date="2013" name="Proc. Natl. Acad. Sci. U.S.A.">
        <title>Genome of Phaeocystis globosa virus PgV-16T highlights the common ancestry of the largest known DNA viruses infecting eukaryotes.</title>
        <authorList>
            <person name="Santini S."/>
            <person name="Jeudy S."/>
            <person name="Bartoli J."/>
            <person name="Poirot O."/>
            <person name="Lescot M."/>
            <person name="Abergel C."/>
            <person name="Barbe V."/>
            <person name="Wommack K.E."/>
            <person name="Noordeloos A.A."/>
            <person name="Brussaard C.P."/>
            <person name="Claverie J.M."/>
        </authorList>
    </citation>
    <scope>NUCLEOTIDE SEQUENCE [LARGE SCALE GENOMIC DNA]</scope>
    <source>
        <strain evidence="1 2">16T</strain>
    </source>
</reference>
<keyword evidence="1" id="KW-0240">DNA-directed RNA polymerase</keyword>